<protein>
    <submittedName>
        <fullName evidence="2">Uncharacterized protein</fullName>
    </submittedName>
</protein>
<name>A0A6V2LJI4_9STRA</name>
<keyword evidence="1" id="KW-0472">Membrane</keyword>
<evidence type="ECO:0000256" key="1">
    <source>
        <dbReference type="SAM" id="Phobius"/>
    </source>
</evidence>
<proteinExistence type="predicted"/>
<accession>A0A6V2LJI4</accession>
<dbReference type="EMBL" id="HBGN01022155">
    <property type="protein sequence ID" value="CAD9336165.1"/>
    <property type="molecule type" value="Transcribed_RNA"/>
</dbReference>
<organism evidence="2">
    <name type="scientific">Ditylum brightwellii</name>
    <dbReference type="NCBI Taxonomy" id="49249"/>
    <lineage>
        <taxon>Eukaryota</taxon>
        <taxon>Sar</taxon>
        <taxon>Stramenopiles</taxon>
        <taxon>Ochrophyta</taxon>
        <taxon>Bacillariophyta</taxon>
        <taxon>Mediophyceae</taxon>
        <taxon>Lithodesmiophycidae</taxon>
        <taxon>Lithodesmiales</taxon>
        <taxon>Lithodesmiaceae</taxon>
        <taxon>Ditylum</taxon>
    </lineage>
</organism>
<reference evidence="2" key="1">
    <citation type="submission" date="2021-01" db="EMBL/GenBank/DDBJ databases">
        <authorList>
            <person name="Corre E."/>
            <person name="Pelletier E."/>
            <person name="Niang G."/>
            <person name="Scheremetjew M."/>
            <person name="Finn R."/>
            <person name="Kale V."/>
            <person name="Holt S."/>
            <person name="Cochrane G."/>
            <person name="Meng A."/>
            <person name="Brown T."/>
            <person name="Cohen L."/>
        </authorList>
    </citation>
    <scope>NUCLEOTIDE SEQUENCE</scope>
    <source>
        <strain evidence="2">Pop2</strain>
    </source>
</reference>
<sequence length="180" mass="20888">MHDSSDQFFFSFSLRRRKTVLLHVVHVAGLMMAVTGFARSLNCIDSTGFIYNSKAAFCRHSSIIKAAQKEEEIDNEDWMPKDNSIPDKETRSWETELHFQINKLVLEDQWKKGFLKSKPRFLSYEGAKNWVQAQNMWTSKEEWVSSIEMGEGKPSLVPSDPEIVYKDRGTWVSWDDFLGV</sequence>
<keyword evidence="1" id="KW-1133">Transmembrane helix</keyword>
<keyword evidence="1" id="KW-0812">Transmembrane</keyword>
<gene>
    <name evidence="2" type="ORF">DBRI1063_LOCUS14141</name>
</gene>
<evidence type="ECO:0000313" key="2">
    <source>
        <dbReference type="EMBL" id="CAD9336165.1"/>
    </source>
</evidence>
<dbReference type="AlphaFoldDB" id="A0A6V2LJI4"/>
<feature type="transmembrane region" description="Helical" evidence="1">
    <location>
        <begin position="20"/>
        <end position="38"/>
    </location>
</feature>